<dbReference type="EMBL" id="CP042912">
    <property type="protein sequence ID" value="QEG24303.1"/>
    <property type="molecule type" value="Genomic_DNA"/>
</dbReference>
<feature type="transmembrane region" description="Helical" evidence="1">
    <location>
        <begin position="21"/>
        <end position="42"/>
    </location>
</feature>
<evidence type="ECO:0000259" key="2">
    <source>
        <dbReference type="Pfam" id="PF02517"/>
    </source>
</evidence>
<dbReference type="OrthoDB" id="9807747at2"/>
<dbReference type="InterPro" id="IPR052710">
    <property type="entry name" value="CAAX_protease"/>
</dbReference>
<dbReference type="AlphaFoldDB" id="A0A5B9PPU7"/>
<feature type="transmembrane region" description="Helical" evidence="1">
    <location>
        <begin position="194"/>
        <end position="211"/>
    </location>
</feature>
<sequence>MRDSKEYALFKKQESTRERQRYFRVWVVRSFLLHGVASIAILALTGQLATLISMPQAFQNLLPTLAFEDSSRLGRMFGGFMDGLKTMALPVLFVLPTTGSLLRVWLANRNPSNSTNSANEDPQSDVGRDILPLMPRNASERFWTAILSINAGLSEELCFRVAIPMLLLIVSGSAWIAIVVSTLLFGLAHFYQGWLGVIATTFIGAILYWVYLATGSIWITILLHALLDLNDLAIAPWFEEWLKARDSARAQA</sequence>
<dbReference type="Proteomes" id="UP000322214">
    <property type="component" value="Chromosome"/>
</dbReference>
<dbReference type="InterPro" id="IPR003675">
    <property type="entry name" value="Rce1/LyrA-like_dom"/>
</dbReference>
<dbReference type="KEGG" id="mff:MFFC18_42210"/>
<name>A0A5B9PPU7_9BACT</name>
<keyword evidence="4" id="KW-1185">Reference proteome</keyword>
<feature type="transmembrane region" description="Helical" evidence="1">
    <location>
        <begin position="161"/>
        <end position="187"/>
    </location>
</feature>
<protein>
    <submittedName>
        <fullName evidence="3">CAAX amino terminal protease self-immunity</fullName>
    </submittedName>
</protein>
<dbReference type="GO" id="GO:0004175">
    <property type="term" value="F:endopeptidase activity"/>
    <property type="evidence" value="ECO:0007669"/>
    <property type="project" value="UniProtKB-ARBA"/>
</dbReference>
<evidence type="ECO:0000313" key="4">
    <source>
        <dbReference type="Proteomes" id="UP000322214"/>
    </source>
</evidence>
<keyword evidence="1" id="KW-1133">Transmembrane helix</keyword>
<keyword evidence="3" id="KW-0378">Hydrolase</keyword>
<evidence type="ECO:0000313" key="3">
    <source>
        <dbReference type="EMBL" id="QEG24303.1"/>
    </source>
</evidence>
<gene>
    <name evidence="3" type="ORF">MFFC18_42210</name>
</gene>
<keyword evidence="1" id="KW-0812">Transmembrane</keyword>
<dbReference type="PANTHER" id="PTHR36435:SF1">
    <property type="entry name" value="CAAX AMINO TERMINAL PROTEASE FAMILY PROTEIN"/>
    <property type="match status" value="1"/>
</dbReference>
<dbReference type="RefSeq" id="WP_075084106.1">
    <property type="nucleotide sequence ID" value="NZ_CP042912.1"/>
</dbReference>
<dbReference type="Pfam" id="PF02517">
    <property type="entry name" value="Rce1-like"/>
    <property type="match status" value="1"/>
</dbReference>
<dbReference type="PANTHER" id="PTHR36435">
    <property type="entry name" value="SLR1288 PROTEIN"/>
    <property type="match status" value="1"/>
</dbReference>
<dbReference type="GO" id="GO:0080120">
    <property type="term" value="P:CAAX-box protein maturation"/>
    <property type="evidence" value="ECO:0007669"/>
    <property type="project" value="UniProtKB-ARBA"/>
</dbReference>
<reference evidence="3 4" key="1">
    <citation type="submission" date="2019-08" db="EMBL/GenBank/DDBJ databases">
        <title>Deep-cultivation of Planctomycetes and their phenomic and genomic characterization uncovers novel biology.</title>
        <authorList>
            <person name="Wiegand S."/>
            <person name="Jogler M."/>
            <person name="Boedeker C."/>
            <person name="Pinto D."/>
            <person name="Vollmers J."/>
            <person name="Rivas-Marin E."/>
            <person name="Kohn T."/>
            <person name="Peeters S.H."/>
            <person name="Heuer A."/>
            <person name="Rast P."/>
            <person name="Oberbeckmann S."/>
            <person name="Bunk B."/>
            <person name="Jeske O."/>
            <person name="Meyerdierks A."/>
            <person name="Storesund J.E."/>
            <person name="Kallscheuer N."/>
            <person name="Luecker S."/>
            <person name="Lage O.M."/>
            <person name="Pohl T."/>
            <person name="Merkel B.J."/>
            <person name="Hornburger P."/>
            <person name="Mueller R.-W."/>
            <person name="Bruemmer F."/>
            <person name="Labrenz M."/>
            <person name="Spormann A.M."/>
            <person name="Op den Camp H."/>
            <person name="Overmann J."/>
            <person name="Amann R."/>
            <person name="Jetten M.S.M."/>
            <person name="Mascher T."/>
            <person name="Medema M.H."/>
            <person name="Devos D.P."/>
            <person name="Kaster A.-K."/>
            <person name="Ovreas L."/>
            <person name="Rohde M."/>
            <person name="Galperin M.Y."/>
            <person name="Jogler C."/>
        </authorList>
    </citation>
    <scope>NUCLEOTIDE SEQUENCE [LARGE SCALE GENOMIC DNA]</scope>
    <source>
        <strain evidence="3 4">FC18</strain>
    </source>
</reference>
<keyword evidence="1" id="KW-0472">Membrane</keyword>
<evidence type="ECO:0000256" key="1">
    <source>
        <dbReference type="SAM" id="Phobius"/>
    </source>
</evidence>
<proteinExistence type="predicted"/>
<feature type="domain" description="CAAX prenyl protease 2/Lysostaphin resistance protein A-like" evidence="2">
    <location>
        <begin position="142"/>
        <end position="229"/>
    </location>
</feature>
<dbReference type="GO" id="GO:0006508">
    <property type="term" value="P:proteolysis"/>
    <property type="evidence" value="ECO:0007669"/>
    <property type="project" value="UniProtKB-KW"/>
</dbReference>
<feature type="transmembrane region" description="Helical" evidence="1">
    <location>
        <begin position="87"/>
        <end position="106"/>
    </location>
</feature>
<keyword evidence="3" id="KW-0645">Protease</keyword>
<organism evidence="3 4">
    <name type="scientific">Mariniblastus fucicola</name>
    <dbReference type="NCBI Taxonomy" id="980251"/>
    <lineage>
        <taxon>Bacteria</taxon>
        <taxon>Pseudomonadati</taxon>
        <taxon>Planctomycetota</taxon>
        <taxon>Planctomycetia</taxon>
        <taxon>Pirellulales</taxon>
        <taxon>Pirellulaceae</taxon>
        <taxon>Mariniblastus</taxon>
    </lineage>
</organism>
<accession>A0A5B9PPU7</accession>